<keyword evidence="3" id="KW-1185">Reference proteome</keyword>
<accession>A0ABQ5VAQ6</accession>
<reference evidence="2" key="2">
    <citation type="submission" date="2023-01" db="EMBL/GenBank/DDBJ databases">
        <title>Draft genome sequence of Algimonas ampicilliniresistens strain NBRC 108219.</title>
        <authorList>
            <person name="Sun Q."/>
            <person name="Mori K."/>
        </authorList>
    </citation>
    <scope>NUCLEOTIDE SEQUENCE</scope>
    <source>
        <strain evidence="2">NBRC 108219</strain>
    </source>
</reference>
<proteinExistence type="predicted"/>
<comment type="caution">
    <text evidence="2">The sequence shown here is derived from an EMBL/GenBank/DDBJ whole genome shotgun (WGS) entry which is preliminary data.</text>
</comment>
<feature type="region of interest" description="Disordered" evidence="1">
    <location>
        <begin position="71"/>
        <end position="94"/>
    </location>
</feature>
<evidence type="ECO:0000256" key="1">
    <source>
        <dbReference type="SAM" id="MobiDB-lite"/>
    </source>
</evidence>
<organism evidence="2 3">
    <name type="scientific">Algimonas ampicilliniresistens</name>
    <dbReference type="NCBI Taxonomy" id="1298735"/>
    <lineage>
        <taxon>Bacteria</taxon>
        <taxon>Pseudomonadati</taxon>
        <taxon>Pseudomonadota</taxon>
        <taxon>Alphaproteobacteria</taxon>
        <taxon>Maricaulales</taxon>
        <taxon>Robiginitomaculaceae</taxon>
        <taxon>Algimonas</taxon>
    </lineage>
</organism>
<gene>
    <name evidence="2" type="ORF">GCM10007853_17080</name>
</gene>
<dbReference type="Proteomes" id="UP001161391">
    <property type="component" value="Unassembled WGS sequence"/>
</dbReference>
<name>A0ABQ5VAQ6_9PROT</name>
<protein>
    <submittedName>
        <fullName evidence="2">Uncharacterized protein</fullName>
    </submittedName>
</protein>
<evidence type="ECO:0000313" key="2">
    <source>
        <dbReference type="EMBL" id="GLQ23834.1"/>
    </source>
</evidence>
<reference evidence="2" key="1">
    <citation type="journal article" date="2014" name="Int. J. Syst. Evol. Microbiol.">
        <title>Complete genome of a new Firmicutes species belonging to the dominant human colonic microbiota ('Ruminococcus bicirculans') reveals two chromosomes and a selective capacity to utilize plant glucans.</title>
        <authorList>
            <consortium name="NISC Comparative Sequencing Program"/>
            <person name="Wegmann U."/>
            <person name="Louis P."/>
            <person name="Goesmann A."/>
            <person name="Henrissat B."/>
            <person name="Duncan S.H."/>
            <person name="Flint H.J."/>
        </authorList>
    </citation>
    <scope>NUCLEOTIDE SEQUENCE</scope>
    <source>
        <strain evidence="2">NBRC 108219</strain>
    </source>
</reference>
<dbReference type="EMBL" id="BSNK01000002">
    <property type="protein sequence ID" value="GLQ23834.1"/>
    <property type="molecule type" value="Genomic_DNA"/>
</dbReference>
<sequence>MTALCGQTVSGNVISEQEVDADWRASDLVVGPVTCEPDTIRLPLAVGEDTSRTWVLSRMDGDLIFRHEHVEPDGSPSAVTQYGGAAREGGTASRQDFPADAATKANFQENGLTASLPNVWTLSLDNDQLLYALARPATNTDPARDFRAAFQLNVKPK</sequence>
<evidence type="ECO:0000313" key="3">
    <source>
        <dbReference type="Proteomes" id="UP001161391"/>
    </source>
</evidence>